<dbReference type="AlphaFoldDB" id="A0A0F9V2K9"/>
<dbReference type="PANTHER" id="PTHR11383:SF3">
    <property type="entry name" value="NAD(P)H PYROPHOSPHATASE NUDT13, MITOCHONDRIAL"/>
    <property type="match status" value="1"/>
</dbReference>
<name>A0A0F9V2K9_9ZZZZ</name>
<keyword evidence="5" id="KW-0460">Magnesium</keyword>
<accession>A0A0F9V2K9</accession>
<dbReference type="Pfam" id="PF09297">
    <property type="entry name" value="Zn_ribbon_NUD"/>
    <property type="match status" value="1"/>
</dbReference>
<proteinExistence type="inferred from homology"/>
<sequence>MSSIRQFEPAVSFERSGSSEALVVVIYQNQFAMYAGSLLHDIDQAIYFGDSAHRLNLGLVDGRRCELICLHESIGMPGLSWHGLRSLIGQIDDQLFRLLGFSQQLNAWYQTHQFCGGCGQPMQLRSDERAMECLSCERREYPKIAPCIIVLITHGDQVLLARSPHFPPGFFSTLAGFIEPGESVEHCLHREVKEEVNLEVTNLQYLGSQNWPFPNSLMLGFHAEYAGGEIVPQPGEIEEAHWWSVDELPSIPPRGTISRWLIDCYLARREGKEAPPVPA</sequence>
<dbReference type="EC" id="3.6.1.22" evidence="2"/>
<evidence type="ECO:0000256" key="2">
    <source>
        <dbReference type="ARBA" id="ARBA00012381"/>
    </source>
</evidence>
<dbReference type="PROSITE" id="PS00893">
    <property type="entry name" value="NUDIX_BOX"/>
    <property type="match status" value="1"/>
</dbReference>
<evidence type="ECO:0000256" key="1">
    <source>
        <dbReference type="ARBA" id="ARBA00001946"/>
    </source>
</evidence>
<comment type="caution">
    <text evidence="9">The sequence shown here is derived from an EMBL/GenBank/DDBJ whole genome shotgun (WGS) entry which is preliminary data.</text>
</comment>
<dbReference type="InterPro" id="IPR015375">
    <property type="entry name" value="NADH_PPase-like_N"/>
</dbReference>
<dbReference type="Gene3D" id="3.90.79.10">
    <property type="entry name" value="Nucleoside Triphosphate Pyrophosphohydrolase"/>
    <property type="match status" value="1"/>
</dbReference>
<dbReference type="Gene3D" id="3.90.79.20">
    <property type="match status" value="1"/>
</dbReference>
<keyword evidence="7" id="KW-0464">Manganese</keyword>
<evidence type="ECO:0000256" key="6">
    <source>
        <dbReference type="ARBA" id="ARBA00023027"/>
    </source>
</evidence>
<evidence type="ECO:0000259" key="8">
    <source>
        <dbReference type="PROSITE" id="PS51462"/>
    </source>
</evidence>
<dbReference type="NCBIfam" id="NF001299">
    <property type="entry name" value="PRK00241.1"/>
    <property type="match status" value="1"/>
</dbReference>
<dbReference type="PROSITE" id="PS51462">
    <property type="entry name" value="NUDIX"/>
    <property type="match status" value="1"/>
</dbReference>
<reference evidence="9" key="1">
    <citation type="journal article" date="2015" name="Nature">
        <title>Complex archaea that bridge the gap between prokaryotes and eukaryotes.</title>
        <authorList>
            <person name="Spang A."/>
            <person name="Saw J.H."/>
            <person name="Jorgensen S.L."/>
            <person name="Zaremba-Niedzwiedzka K."/>
            <person name="Martijn J."/>
            <person name="Lind A.E."/>
            <person name="van Eijk R."/>
            <person name="Schleper C."/>
            <person name="Guy L."/>
            <person name="Ettema T.J."/>
        </authorList>
    </citation>
    <scope>NUCLEOTIDE SEQUENCE</scope>
</reference>
<dbReference type="GO" id="GO:0000210">
    <property type="term" value="F:NAD+ diphosphatase activity"/>
    <property type="evidence" value="ECO:0007669"/>
    <property type="project" value="InterPro"/>
</dbReference>
<gene>
    <name evidence="9" type="ORF">LCGC14_0135710</name>
</gene>
<keyword evidence="3" id="KW-0479">Metal-binding</keyword>
<dbReference type="InterPro" id="IPR022925">
    <property type="entry name" value="RNA_Hydrolase_NudC"/>
</dbReference>
<protein>
    <recommendedName>
        <fullName evidence="2">NAD(+) diphosphatase</fullName>
        <ecNumber evidence="2">3.6.1.22</ecNumber>
    </recommendedName>
</protein>
<evidence type="ECO:0000256" key="5">
    <source>
        <dbReference type="ARBA" id="ARBA00022842"/>
    </source>
</evidence>
<evidence type="ECO:0000256" key="7">
    <source>
        <dbReference type="ARBA" id="ARBA00023211"/>
    </source>
</evidence>
<keyword evidence="6" id="KW-0520">NAD</keyword>
<feature type="domain" description="Nudix hydrolase" evidence="8">
    <location>
        <begin position="142"/>
        <end position="266"/>
    </location>
</feature>
<evidence type="ECO:0000256" key="3">
    <source>
        <dbReference type="ARBA" id="ARBA00022723"/>
    </source>
</evidence>
<dbReference type="GO" id="GO:0046872">
    <property type="term" value="F:metal ion binding"/>
    <property type="evidence" value="ECO:0007669"/>
    <property type="project" value="UniProtKB-KW"/>
</dbReference>
<dbReference type="InterPro" id="IPR049734">
    <property type="entry name" value="NudC-like_C"/>
</dbReference>
<dbReference type="EMBL" id="LAZR01000046">
    <property type="protein sequence ID" value="KKN99480.1"/>
    <property type="molecule type" value="Genomic_DNA"/>
</dbReference>
<dbReference type="SUPFAM" id="SSF55811">
    <property type="entry name" value="Nudix"/>
    <property type="match status" value="2"/>
</dbReference>
<evidence type="ECO:0000256" key="4">
    <source>
        <dbReference type="ARBA" id="ARBA00022801"/>
    </source>
</evidence>
<evidence type="ECO:0000313" key="9">
    <source>
        <dbReference type="EMBL" id="KKN99480.1"/>
    </source>
</evidence>
<dbReference type="Pfam" id="PF09296">
    <property type="entry name" value="NUDIX-like"/>
    <property type="match status" value="1"/>
</dbReference>
<dbReference type="InterPro" id="IPR020084">
    <property type="entry name" value="NUDIX_hydrolase_CS"/>
</dbReference>
<dbReference type="InterPro" id="IPR015797">
    <property type="entry name" value="NUDIX_hydrolase-like_dom_sf"/>
</dbReference>
<organism evidence="9">
    <name type="scientific">marine sediment metagenome</name>
    <dbReference type="NCBI Taxonomy" id="412755"/>
    <lineage>
        <taxon>unclassified sequences</taxon>
        <taxon>metagenomes</taxon>
        <taxon>ecological metagenomes</taxon>
    </lineage>
</organism>
<dbReference type="HAMAP" id="MF_00297">
    <property type="entry name" value="Nudix_NudC"/>
    <property type="match status" value="1"/>
</dbReference>
<keyword evidence="4" id="KW-0378">Hydrolase</keyword>
<dbReference type="InterPro" id="IPR015376">
    <property type="entry name" value="Znr_NADH_PPase"/>
</dbReference>
<comment type="cofactor">
    <cofactor evidence="1">
        <name>Mg(2+)</name>
        <dbReference type="ChEBI" id="CHEBI:18420"/>
    </cofactor>
</comment>
<dbReference type="PANTHER" id="PTHR11383">
    <property type="entry name" value="NUCLEOSIDE DIPHOSPHATE-LINKED MOIETY X MOTIF 13"/>
    <property type="match status" value="1"/>
</dbReference>
<dbReference type="Pfam" id="PF00293">
    <property type="entry name" value="NUDIX"/>
    <property type="match status" value="1"/>
</dbReference>
<dbReference type="InterPro" id="IPR000086">
    <property type="entry name" value="NUDIX_hydrolase_dom"/>
</dbReference>
<dbReference type="CDD" id="cd03429">
    <property type="entry name" value="NUDIX_NADH_pyrophosphatase_Nudt13"/>
    <property type="match status" value="1"/>
</dbReference>